<feature type="domain" description="MacB-like periplasmic core" evidence="9">
    <location>
        <begin position="21"/>
        <end position="261"/>
    </location>
</feature>
<dbReference type="InterPro" id="IPR050250">
    <property type="entry name" value="Macrolide_Exporter_MacB"/>
</dbReference>
<feature type="transmembrane region" description="Helical" evidence="7">
    <location>
        <begin position="21"/>
        <end position="45"/>
    </location>
</feature>
<evidence type="ECO:0000313" key="11">
    <source>
        <dbReference type="Proteomes" id="UP000176558"/>
    </source>
</evidence>
<evidence type="ECO:0000256" key="4">
    <source>
        <dbReference type="ARBA" id="ARBA00022989"/>
    </source>
</evidence>
<evidence type="ECO:0000256" key="7">
    <source>
        <dbReference type="SAM" id="Phobius"/>
    </source>
</evidence>
<comment type="similarity">
    <text evidence="6">Belongs to the ABC-4 integral membrane protein family.</text>
</comment>
<evidence type="ECO:0000313" key="10">
    <source>
        <dbReference type="EMBL" id="OHB12105.1"/>
    </source>
</evidence>
<evidence type="ECO:0008006" key="12">
    <source>
        <dbReference type="Google" id="ProtNLM"/>
    </source>
</evidence>
<comment type="caution">
    <text evidence="10">The sequence shown here is derived from an EMBL/GenBank/DDBJ whole genome shotgun (WGS) entry which is preliminary data.</text>
</comment>
<name>A0A1G2URR0_9BACT</name>
<keyword evidence="2" id="KW-1003">Cell membrane</keyword>
<comment type="subcellular location">
    <subcellularLocation>
        <location evidence="1">Cell membrane</location>
        <topology evidence="1">Multi-pass membrane protein</topology>
    </subcellularLocation>
</comment>
<evidence type="ECO:0000256" key="1">
    <source>
        <dbReference type="ARBA" id="ARBA00004651"/>
    </source>
</evidence>
<proteinExistence type="inferred from homology"/>
<feature type="transmembrane region" description="Helical" evidence="7">
    <location>
        <begin position="298"/>
        <end position="324"/>
    </location>
</feature>
<organism evidence="10 11">
    <name type="scientific">Candidatus Zambryskibacteria bacterium RIFCSPLOWO2_12_FULL_39_23</name>
    <dbReference type="NCBI Taxonomy" id="1802776"/>
    <lineage>
        <taxon>Bacteria</taxon>
        <taxon>Candidatus Zambryskiibacteriota</taxon>
    </lineage>
</organism>
<feature type="transmembrane region" description="Helical" evidence="7">
    <location>
        <begin position="351"/>
        <end position="374"/>
    </location>
</feature>
<evidence type="ECO:0000259" key="8">
    <source>
        <dbReference type="Pfam" id="PF02687"/>
    </source>
</evidence>
<dbReference type="AlphaFoldDB" id="A0A1G2URR0"/>
<dbReference type="GO" id="GO:0005886">
    <property type="term" value="C:plasma membrane"/>
    <property type="evidence" value="ECO:0007669"/>
    <property type="project" value="UniProtKB-SubCell"/>
</dbReference>
<protein>
    <recommendedName>
        <fullName evidence="12">Multidrug ABC transporter substrate-binding protein</fullName>
    </recommendedName>
</protein>
<feature type="transmembrane region" description="Helical" evidence="7">
    <location>
        <begin position="386"/>
        <end position="410"/>
    </location>
</feature>
<evidence type="ECO:0000256" key="2">
    <source>
        <dbReference type="ARBA" id="ARBA00022475"/>
    </source>
</evidence>
<dbReference type="InterPro" id="IPR003838">
    <property type="entry name" value="ABC3_permease_C"/>
</dbReference>
<evidence type="ECO:0000256" key="5">
    <source>
        <dbReference type="ARBA" id="ARBA00023136"/>
    </source>
</evidence>
<dbReference type="Pfam" id="PF12704">
    <property type="entry name" value="MacB_PCD"/>
    <property type="match status" value="1"/>
</dbReference>
<feature type="domain" description="ABC3 transporter permease C-terminal" evidence="8">
    <location>
        <begin position="303"/>
        <end position="420"/>
    </location>
</feature>
<dbReference type="Proteomes" id="UP000176558">
    <property type="component" value="Unassembled WGS sequence"/>
</dbReference>
<evidence type="ECO:0000256" key="3">
    <source>
        <dbReference type="ARBA" id="ARBA00022692"/>
    </source>
</evidence>
<sequence>MNFISTIRMTIKNLLARKGRSFLTMLGIVIGVAGVIIIISLGAGAQSLVLGQVNKLGTNLLSVQPGKSDTSGPPAQAFGVVITSLVNSDAEALRNPSQVPHAIAINAIVRGTVTVTWQNKTIDTNFLGTDSGYEDGVEFTMREGQFMDKASIDSGANVVVLGSTVADLLFRDSGVNPVGQVIKVKSSANSNSKNVSLGVPLRVTGVISPRGSAFFQDQDDQVFLPLSIGQWQLLGIHHLQMIGVKVDSSSNIERTIEDITRVLKQRHHILNIDDIDFTVRNQATAVVILTTITNALSLFLTSMTVIALIVGGIGILNIMLVTVAERTREIGLRKAVGATNKEIMKQFLMEAGTLTSIGGIIGIIAGIIISYLMAMLMQYIGYDWNFVISPLSVALAIGVSILTGIIFGLYPSFKASRLNPIDALRYE</sequence>
<keyword evidence="4 7" id="KW-1133">Transmembrane helix</keyword>
<reference evidence="10 11" key="1">
    <citation type="journal article" date="2016" name="Nat. Commun.">
        <title>Thousands of microbial genomes shed light on interconnected biogeochemical processes in an aquifer system.</title>
        <authorList>
            <person name="Anantharaman K."/>
            <person name="Brown C.T."/>
            <person name="Hug L.A."/>
            <person name="Sharon I."/>
            <person name="Castelle C.J."/>
            <person name="Probst A.J."/>
            <person name="Thomas B.C."/>
            <person name="Singh A."/>
            <person name="Wilkins M.J."/>
            <person name="Karaoz U."/>
            <person name="Brodie E.L."/>
            <person name="Williams K.H."/>
            <person name="Hubbard S.S."/>
            <person name="Banfield J.F."/>
        </authorList>
    </citation>
    <scope>NUCLEOTIDE SEQUENCE [LARGE SCALE GENOMIC DNA]</scope>
</reference>
<evidence type="ECO:0000259" key="9">
    <source>
        <dbReference type="Pfam" id="PF12704"/>
    </source>
</evidence>
<keyword evidence="5 7" id="KW-0472">Membrane</keyword>
<dbReference type="Pfam" id="PF02687">
    <property type="entry name" value="FtsX"/>
    <property type="match status" value="1"/>
</dbReference>
<dbReference type="GO" id="GO:0022857">
    <property type="term" value="F:transmembrane transporter activity"/>
    <property type="evidence" value="ECO:0007669"/>
    <property type="project" value="TreeGrafter"/>
</dbReference>
<dbReference type="PANTHER" id="PTHR30572">
    <property type="entry name" value="MEMBRANE COMPONENT OF TRANSPORTER-RELATED"/>
    <property type="match status" value="1"/>
</dbReference>
<gene>
    <name evidence="10" type="ORF">A3G99_01240</name>
</gene>
<dbReference type="InterPro" id="IPR025857">
    <property type="entry name" value="MacB_PCD"/>
</dbReference>
<dbReference type="PANTHER" id="PTHR30572:SF4">
    <property type="entry name" value="ABC TRANSPORTER PERMEASE YTRF"/>
    <property type="match status" value="1"/>
</dbReference>
<evidence type="ECO:0000256" key="6">
    <source>
        <dbReference type="ARBA" id="ARBA00038076"/>
    </source>
</evidence>
<keyword evidence="3 7" id="KW-0812">Transmembrane</keyword>
<dbReference type="EMBL" id="MHWT01000022">
    <property type="protein sequence ID" value="OHB12105.1"/>
    <property type="molecule type" value="Genomic_DNA"/>
</dbReference>
<accession>A0A1G2URR0</accession>